<accession>A0A286FYP0</accession>
<evidence type="ECO:0000313" key="1">
    <source>
        <dbReference type="EMBL" id="SOD88363.1"/>
    </source>
</evidence>
<name>A0A286FYP0_9BACT</name>
<evidence type="ECO:0000313" key="2">
    <source>
        <dbReference type="Proteomes" id="UP000219452"/>
    </source>
</evidence>
<dbReference type="OrthoDB" id="9920057at2"/>
<dbReference type="Proteomes" id="UP000219452">
    <property type="component" value="Unassembled WGS sequence"/>
</dbReference>
<dbReference type="AlphaFoldDB" id="A0A286FYP0"/>
<gene>
    <name evidence="1" type="ORF">SAMN06269250_2630</name>
</gene>
<evidence type="ECO:0008006" key="3">
    <source>
        <dbReference type="Google" id="ProtNLM"/>
    </source>
</evidence>
<dbReference type="RefSeq" id="WP_097126266.1">
    <property type="nucleotide sequence ID" value="NZ_OCNH01000002.1"/>
</dbReference>
<protein>
    <recommendedName>
        <fullName evidence="3">Lipoprotein</fullName>
    </recommendedName>
</protein>
<proteinExistence type="predicted"/>
<sequence length="102" mass="11311">MKALYLFCAILLVSSCQKDQPEPGEIKATIISFNIAVAACMGGYDIETDLGRYRSLDQLPEPYGSYEAIKYPASVWIRFKRGGSCGEAQNAITVVSIRERKK</sequence>
<dbReference type="PROSITE" id="PS51257">
    <property type="entry name" value="PROKAR_LIPOPROTEIN"/>
    <property type="match status" value="1"/>
</dbReference>
<reference evidence="2" key="1">
    <citation type="submission" date="2017-09" db="EMBL/GenBank/DDBJ databases">
        <authorList>
            <person name="Varghese N."/>
            <person name="Submissions S."/>
        </authorList>
    </citation>
    <scope>NUCLEOTIDE SEQUENCE [LARGE SCALE GENOMIC DNA]</scope>
    <source>
        <strain evidence="2">DSM 29961</strain>
    </source>
</reference>
<keyword evidence="2" id="KW-1185">Reference proteome</keyword>
<dbReference type="EMBL" id="OCNH01000002">
    <property type="protein sequence ID" value="SOD88363.1"/>
    <property type="molecule type" value="Genomic_DNA"/>
</dbReference>
<organism evidence="1 2">
    <name type="scientific">Spirosoma fluviale</name>
    <dbReference type="NCBI Taxonomy" id="1597977"/>
    <lineage>
        <taxon>Bacteria</taxon>
        <taxon>Pseudomonadati</taxon>
        <taxon>Bacteroidota</taxon>
        <taxon>Cytophagia</taxon>
        <taxon>Cytophagales</taxon>
        <taxon>Cytophagaceae</taxon>
        <taxon>Spirosoma</taxon>
    </lineage>
</organism>